<evidence type="ECO:0000313" key="10">
    <source>
        <dbReference type="EMBL" id="PPQ70291.1"/>
    </source>
</evidence>
<comment type="pathway">
    <text evidence="2">Protein modification; protein ubiquitination.</text>
</comment>
<dbReference type="GO" id="GO:0061630">
    <property type="term" value="F:ubiquitin protein ligase activity"/>
    <property type="evidence" value="ECO:0007669"/>
    <property type="project" value="UniProtKB-EC"/>
</dbReference>
<keyword evidence="11" id="KW-1185">Reference proteome</keyword>
<evidence type="ECO:0000259" key="8">
    <source>
        <dbReference type="PROSITE" id="PS50020"/>
    </source>
</evidence>
<dbReference type="InterPro" id="IPR050409">
    <property type="entry name" value="E3_ubiq-protein_ligase"/>
</dbReference>
<dbReference type="InterPro" id="IPR001202">
    <property type="entry name" value="WW_dom"/>
</dbReference>
<evidence type="ECO:0000256" key="7">
    <source>
        <dbReference type="SAM" id="MobiDB-lite"/>
    </source>
</evidence>
<dbReference type="InterPro" id="IPR036020">
    <property type="entry name" value="WW_dom_sf"/>
</dbReference>
<dbReference type="GO" id="GO:0005737">
    <property type="term" value="C:cytoplasm"/>
    <property type="evidence" value="ECO:0007669"/>
    <property type="project" value="TreeGrafter"/>
</dbReference>
<dbReference type="PANTHER" id="PTHR11254">
    <property type="entry name" value="HECT DOMAIN UBIQUITIN-PROTEIN LIGASE"/>
    <property type="match status" value="1"/>
</dbReference>
<evidence type="ECO:0000256" key="3">
    <source>
        <dbReference type="ARBA" id="ARBA00012485"/>
    </source>
</evidence>
<dbReference type="SMART" id="SM00119">
    <property type="entry name" value="HECTc"/>
    <property type="match status" value="1"/>
</dbReference>
<dbReference type="GO" id="GO:0016567">
    <property type="term" value="P:protein ubiquitination"/>
    <property type="evidence" value="ECO:0007669"/>
    <property type="project" value="UniProtKB-UniPathway"/>
</dbReference>
<dbReference type="CDD" id="cd00201">
    <property type="entry name" value="WW"/>
    <property type="match status" value="3"/>
</dbReference>
<dbReference type="Gene3D" id="3.30.2410.10">
    <property type="entry name" value="Hect, E3 ligase catalytic domain"/>
    <property type="match status" value="1"/>
</dbReference>
<evidence type="ECO:0000256" key="2">
    <source>
        <dbReference type="ARBA" id="ARBA00004906"/>
    </source>
</evidence>
<feature type="domain" description="WW" evidence="8">
    <location>
        <begin position="126"/>
        <end position="160"/>
    </location>
</feature>
<dbReference type="UniPathway" id="UPA00143"/>
<evidence type="ECO:0000256" key="6">
    <source>
        <dbReference type="PROSITE-ProRule" id="PRU00104"/>
    </source>
</evidence>
<dbReference type="Pfam" id="PF00632">
    <property type="entry name" value="HECT"/>
    <property type="match status" value="2"/>
</dbReference>
<accession>A0A409VVL4</accession>
<feature type="domain" description="WW" evidence="8">
    <location>
        <begin position="39"/>
        <end position="72"/>
    </location>
</feature>
<dbReference type="Gene3D" id="2.20.70.10">
    <property type="match status" value="2"/>
</dbReference>
<feature type="domain" description="HECT" evidence="9">
    <location>
        <begin position="327"/>
        <end position="488"/>
    </location>
</feature>
<evidence type="ECO:0000256" key="5">
    <source>
        <dbReference type="ARBA" id="ARBA00022786"/>
    </source>
</evidence>
<evidence type="ECO:0000256" key="4">
    <source>
        <dbReference type="ARBA" id="ARBA00022679"/>
    </source>
</evidence>
<dbReference type="InterPro" id="IPR035983">
    <property type="entry name" value="Hect_E3_ubiquitin_ligase"/>
</dbReference>
<dbReference type="OrthoDB" id="3045089at2759"/>
<sequence length="488" mass="55616">MPEGSTSSQDNRKHSSSPPRHVSRSQDPPAQLGLGVHEEGLPRGWEIALDNKGRKYYIDHNTATTTWTRPPYDGSSSYPDDAPLPAGWVCRIDSKGRKYYVDHNTRTTTWLHPPPFDVVEEIEGLGPLPPGWEIRVVPGKMSTYFVDHNTRTTTWEDPRRKVDATDPLSKLRRKILYLNSRHRQKSQPGVFEIRVRKSHIVQDSFSIFSKLKTLVDLRRQPSVVFEDDLACKNPVKEWLELLLETLLHPDLGFFTSDESTGNLKINKSSSTTIPDHLKYFKFMGQLHGVAIFHGILIDPKLIPLFYPALSRASDNRNNQAADSTDTSKQKLSFLDGFHDIIGRRAFIGYSQYEVEQLFGGMTILENDRCSTYTIADETIEGSSEPDIHLDWFWKITSSWSIERQHALFVYLTGLERVPVTDQIKVMKAPDGDIRRVTILGNTERAVPRKYDDAPEHILFVPPFDSYEEMEGCLISAIVDCSWDPEATD</sequence>
<comment type="caution">
    <text evidence="6">Lacks conserved residue(s) required for the propagation of feature annotation.</text>
</comment>
<organism evidence="10 11">
    <name type="scientific">Psilocybe cyanescens</name>
    <dbReference type="NCBI Taxonomy" id="93625"/>
    <lineage>
        <taxon>Eukaryota</taxon>
        <taxon>Fungi</taxon>
        <taxon>Dikarya</taxon>
        <taxon>Basidiomycota</taxon>
        <taxon>Agaricomycotina</taxon>
        <taxon>Agaricomycetes</taxon>
        <taxon>Agaricomycetidae</taxon>
        <taxon>Agaricales</taxon>
        <taxon>Agaricineae</taxon>
        <taxon>Strophariaceae</taxon>
        <taxon>Psilocybe</taxon>
    </lineage>
</organism>
<dbReference type="PROSITE" id="PS01159">
    <property type="entry name" value="WW_DOMAIN_1"/>
    <property type="match status" value="3"/>
</dbReference>
<dbReference type="SUPFAM" id="SSF56204">
    <property type="entry name" value="Hect, E3 ligase catalytic domain"/>
    <property type="match status" value="1"/>
</dbReference>
<dbReference type="InParanoid" id="A0A409VVL4"/>
<proteinExistence type="predicted"/>
<dbReference type="GO" id="GO:0006511">
    <property type="term" value="P:ubiquitin-dependent protein catabolic process"/>
    <property type="evidence" value="ECO:0007669"/>
    <property type="project" value="TreeGrafter"/>
</dbReference>
<dbReference type="SUPFAM" id="SSF51045">
    <property type="entry name" value="WW domain"/>
    <property type="match status" value="3"/>
</dbReference>
<feature type="domain" description="WW" evidence="8">
    <location>
        <begin position="82"/>
        <end position="115"/>
    </location>
</feature>
<dbReference type="EC" id="2.3.2.26" evidence="3"/>
<reference evidence="10 11" key="1">
    <citation type="journal article" date="2018" name="Evol. Lett.">
        <title>Horizontal gene cluster transfer increased hallucinogenic mushroom diversity.</title>
        <authorList>
            <person name="Reynolds H.T."/>
            <person name="Vijayakumar V."/>
            <person name="Gluck-Thaler E."/>
            <person name="Korotkin H.B."/>
            <person name="Matheny P.B."/>
            <person name="Slot J.C."/>
        </authorList>
    </citation>
    <scope>NUCLEOTIDE SEQUENCE [LARGE SCALE GENOMIC DNA]</scope>
    <source>
        <strain evidence="10 11">2631</strain>
    </source>
</reference>
<comment type="caution">
    <text evidence="10">The sequence shown here is derived from an EMBL/GenBank/DDBJ whole genome shotgun (WGS) entry which is preliminary data.</text>
</comment>
<comment type="catalytic activity">
    <reaction evidence="1">
        <text>S-ubiquitinyl-[E2 ubiquitin-conjugating enzyme]-L-cysteine + [acceptor protein]-L-lysine = [E2 ubiquitin-conjugating enzyme]-L-cysteine + N(6)-ubiquitinyl-[acceptor protein]-L-lysine.</text>
        <dbReference type="EC" id="2.3.2.26"/>
    </reaction>
</comment>
<dbReference type="EMBL" id="NHYD01003908">
    <property type="protein sequence ID" value="PPQ70291.1"/>
    <property type="molecule type" value="Genomic_DNA"/>
</dbReference>
<dbReference type="Pfam" id="PF00397">
    <property type="entry name" value="WW"/>
    <property type="match status" value="3"/>
</dbReference>
<dbReference type="STRING" id="93625.A0A409VVL4"/>
<protein>
    <recommendedName>
        <fullName evidence="3">HECT-type E3 ubiquitin transferase</fullName>
        <ecNumber evidence="3">2.3.2.26</ecNumber>
    </recommendedName>
</protein>
<keyword evidence="5 6" id="KW-0833">Ubl conjugation pathway</keyword>
<keyword evidence="4" id="KW-0808">Transferase</keyword>
<name>A0A409VVL4_PSICY</name>
<feature type="domain" description="HECT" evidence="9">
    <location>
        <begin position="203"/>
        <end position="309"/>
    </location>
</feature>
<dbReference type="SMART" id="SM00456">
    <property type="entry name" value="WW"/>
    <property type="match status" value="3"/>
</dbReference>
<feature type="region of interest" description="Disordered" evidence="7">
    <location>
        <begin position="1"/>
        <end position="38"/>
    </location>
</feature>
<dbReference type="Gene3D" id="3.90.1750.10">
    <property type="entry name" value="Hect, E3 ligase catalytic domains"/>
    <property type="match status" value="1"/>
</dbReference>
<dbReference type="PROSITE" id="PS50020">
    <property type="entry name" value="WW_DOMAIN_2"/>
    <property type="match status" value="3"/>
</dbReference>
<dbReference type="PROSITE" id="PS50237">
    <property type="entry name" value="HECT"/>
    <property type="match status" value="2"/>
</dbReference>
<evidence type="ECO:0000256" key="1">
    <source>
        <dbReference type="ARBA" id="ARBA00000885"/>
    </source>
</evidence>
<dbReference type="InterPro" id="IPR000569">
    <property type="entry name" value="HECT_dom"/>
</dbReference>
<dbReference type="PANTHER" id="PTHR11254:SF429">
    <property type="entry name" value="E3 UBIQUITIN-PROTEIN LIGASE SU(DX)"/>
    <property type="match status" value="1"/>
</dbReference>
<evidence type="ECO:0000313" key="11">
    <source>
        <dbReference type="Proteomes" id="UP000283269"/>
    </source>
</evidence>
<dbReference type="Proteomes" id="UP000283269">
    <property type="component" value="Unassembled WGS sequence"/>
</dbReference>
<dbReference type="AlphaFoldDB" id="A0A409VVL4"/>
<evidence type="ECO:0000259" key="9">
    <source>
        <dbReference type="PROSITE" id="PS50237"/>
    </source>
</evidence>
<gene>
    <name evidence="10" type="ORF">CVT25_014613</name>
</gene>